<dbReference type="InterPro" id="IPR042001">
    <property type="entry name" value="Sortase_F"/>
</dbReference>
<gene>
    <name evidence="3" type="ORF">CGZ93_12145</name>
</gene>
<dbReference type="SUPFAM" id="SSF63817">
    <property type="entry name" value="Sortase"/>
    <property type="match status" value="1"/>
</dbReference>
<dbReference type="OrthoDB" id="3734011at2"/>
<accession>A0A255H2Y2</accession>
<dbReference type="InterPro" id="IPR005754">
    <property type="entry name" value="Sortase"/>
</dbReference>
<dbReference type="InterPro" id="IPR023365">
    <property type="entry name" value="Sortase_dom-sf"/>
</dbReference>
<proteinExistence type="predicted"/>
<keyword evidence="4" id="KW-1185">Reference proteome</keyword>
<evidence type="ECO:0000313" key="4">
    <source>
        <dbReference type="Proteomes" id="UP000216311"/>
    </source>
</evidence>
<dbReference type="Proteomes" id="UP000216311">
    <property type="component" value="Unassembled WGS sequence"/>
</dbReference>
<dbReference type="AlphaFoldDB" id="A0A255H2Y2"/>
<evidence type="ECO:0000256" key="1">
    <source>
        <dbReference type="ARBA" id="ARBA00022801"/>
    </source>
</evidence>
<reference evidence="3 4" key="1">
    <citation type="submission" date="2017-07" db="EMBL/GenBank/DDBJ databases">
        <title>Draft whole genome sequences of clinical Proprionibacteriaceae strains.</title>
        <authorList>
            <person name="Bernier A.-M."/>
            <person name="Bernard K."/>
            <person name="Domingo M.-C."/>
        </authorList>
    </citation>
    <scope>NUCLEOTIDE SEQUENCE [LARGE SCALE GENOMIC DNA]</scope>
    <source>
        <strain evidence="3 4">NML 130396</strain>
    </source>
</reference>
<feature type="region of interest" description="Disordered" evidence="2">
    <location>
        <begin position="17"/>
        <end position="45"/>
    </location>
</feature>
<dbReference type="CDD" id="cd05829">
    <property type="entry name" value="Sortase_F"/>
    <property type="match status" value="1"/>
</dbReference>
<evidence type="ECO:0000313" key="3">
    <source>
        <dbReference type="EMBL" id="OYO21044.1"/>
    </source>
</evidence>
<organism evidence="3 4">
    <name type="scientific">Enemella dayhoffiae</name>
    <dbReference type="NCBI Taxonomy" id="2016507"/>
    <lineage>
        <taxon>Bacteria</taxon>
        <taxon>Bacillati</taxon>
        <taxon>Actinomycetota</taxon>
        <taxon>Actinomycetes</taxon>
        <taxon>Propionibacteriales</taxon>
        <taxon>Propionibacteriaceae</taxon>
        <taxon>Enemella</taxon>
    </lineage>
</organism>
<comment type="caution">
    <text evidence="3">The sequence shown here is derived from an EMBL/GenBank/DDBJ whole genome shotgun (WGS) entry which is preliminary data.</text>
</comment>
<evidence type="ECO:0000256" key="2">
    <source>
        <dbReference type="SAM" id="MobiDB-lite"/>
    </source>
</evidence>
<dbReference type="EMBL" id="NMVQ01000023">
    <property type="protein sequence ID" value="OYO21044.1"/>
    <property type="molecule type" value="Genomic_DNA"/>
</dbReference>
<name>A0A255H2Y2_9ACTN</name>
<dbReference type="Gene3D" id="2.40.260.10">
    <property type="entry name" value="Sortase"/>
    <property type="match status" value="1"/>
</dbReference>
<dbReference type="GO" id="GO:0016787">
    <property type="term" value="F:hydrolase activity"/>
    <property type="evidence" value="ECO:0007669"/>
    <property type="project" value="UniProtKB-KW"/>
</dbReference>
<dbReference type="Pfam" id="PF04203">
    <property type="entry name" value="Sortase"/>
    <property type="match status" value="1"/>
</dbReference>
<keyword evidence="1" id="KW-0378">Hydrolase</keyword>
<sequence>MDDPKKLTVERIGVNSPMMTVGKDSDGNPGAPPKNQANTTAWYNGSPEVGSDKGNVILTIHTYHAGGALGNQLYSDKGLKDGDIIKISDGAGKQVCYRYTRNTKVWVKTYDPASGVFFNPTGPAQLAIMICWDYDKSRDDWDSRIIFYAPRIPKGA</sequence>
<protein>
    <submittedName>
        <fullName evidence="3">Class F sortase</fullName>
    </submittedName>
</protein>